<dbReference type="NCBIfam" id="NF040907">
    <property type="entry name" value="ChvE"/>
    <property type="match status" value="1"/>
</dbReference>
<evidence type="ECO:0000313" key="5">
    <source>
        <dbReference type="EMBL" id="GAA1767180.1"/>
    </source>
</evidence>
<sequence>MRLAIANGGRRGEAAGMDAADSDSHQDNDVQLIDTVKGNTVKNTKKVLLATLAAGSMLALAACSGNAGGGDGGSDGGLIGVAMPTKSSERWIQDGDAVKEQLEEQGFKVDLQYAEDDIPTQVSQIENMITKGAEALIIASIDGTTLTQVLQDAADAEIPVIAYDRLIRDSENVDYYASFDNYIVGVQQATSLLNGLGLTDLEGEPAADAPAGPFNVELFAGSPDDNNATFFWNGAIDTLQPYIDEGTLVVKSGQTDFEQAAILRWDGEVAQERMENILTSTYSDGSTVNAVLSPYDGLSRGIISALTDAGYSVGEGWPIISGQDAELDSVKAINSGEQFATIFKDTRELAAVAVDMAAAILNGEEPEVNNTEDYDNGVKTVPSYLLESQIVVKDNITEVLVESGYWTEEEING</sequence>
<dbReference type="Pfam" id="PF13407">
    <property type="entry name" value="Peripla_BP_4"/>
    <property type="match status" value="1"/>
</dbReference>
<dbReference type="InterPro" id="IPR050555">
    <property type="entry name" value="Bact_Solute-Bind_Prot2"/>
</dbReference>
<evidence type="ECO:0000256" key="1">
    <source>
        <dbReference type="ARBA" id="ARBA00004196"/>
    </source>
</evidence>
<dbReference type="PANTHER" id="PTHR30036">
    <property type="entry name" value="D-XYLOSE-BINDING PERIPLASMIC PROTEIN"/>
    <property type="match status" value="1"/>
</dbReference>
<dbReference type="InterPro" id="IPR028082">
    <property type="entry name" value="Peripla_BP_I"/>
</dbReference>
<dbReference type="Gene3D" id="3.40.50.2300">
    <property type="match status" value="2"/>
</dbReference>
<dbReference type="EMBL" id="BAAANH010000006">
    <property type="protein sequence ID" value="GAA1767180.1"/>
    <property type="molecule type" value="Genomic_DNA"/>
</dbReference>
<evidence type="ECO:0000313" key="6">
    <source>
        <dbReference type="Proteomes" id="UP001500506"/>
    </source>
</evidence>
<organism evidence="5 6">
    <name type="scientific">Agromyces humatus</name>
    <dbReference type="NCBI Taxonomy" id="279573"/>
    <lineage>
        <taxon>Bacteria</taxon>
        <taxon>Bacillati</taxon>
        <taxon>Actinomycetota</taxon>
        <taxon>Actinomycetes</taxon>
        <taxon>Micrococcales</taxon>
        <taxon>Microbacteriaceae</taxon>
        <taxon>Agromyces</taxon>
    </lineage>
</organism>
<feature type="region of interest" description="Disordered" evidence="3">
    <location>
        <begin position="1"/>
        <end position="26"/>
    </location>
</feature>
<feature type="domain" description="Periplasmic binding protein" evidence="4">
    <location>
        <begin position="79"/>
        <end position="365"/>
    </location>
</feature>
<protein>
    <submittedName>
        <fullName evidence="5">Sugar ABC transporter substrate-binding protein</fullName>
    </submittedName>
</protein>
<reference evidence="5 6" key="1">
    <citation type="journal article" date="2019" name="Int. J. Syst. Evol. Microbiol.">
        <title>The Global Catalogue of Microorganisms (GCM) 10K type strain sequencing project: providing services to taxonomists for standard genome sequencing and annotation.</title>
        <authorList>
            <consortium name="The Broad Institute Genomics Platform"/>
            <consortium name="The Broad Institute Genome Sequencing Center for Infectious Disease"/>
            <person name="Wu L."/>
            <person name="Ma J."/>
        </authorList>
    </citation>
    <scope>NUCLEOTIDE SEQUENCE [LARGE SCALE GENOMIC DNA]</scope>
    <source>
        <strain evidence="5 6">JCM 14319</strain>
    </source>
</reference>
<dbReference type="InterPro" id="IPR025997">
    <property type="entry name" value="SBP_2_dom"/>
</dbReference>
<dbReference type="CDD" id="cd19994">
    <property type="entry name" value="PBP1_ChvE"/>
    <property type="match status" value="1"/>
</dbReference>
<keyword evidence="2" id="KW-0732">Signal</keyword>
<evidence type="ECO:0000256" key="3">
    <source>
        <dbReference type="SAM" id="MobiDB-lite"/>
    </source>
</evidence>
<comment type="subcellular location">
    <subcellularLocation>
        <location evidence="1">Cell envelope</location>
    </subcellularLocation>
</comment>
<accession>A0ABN2KV97</accession>
<gene>
    <name evidence="5" type="primary">chvE</name>
    <name evidence="5" type="ORF">GCM10009747_29520</name>
</gene>
<dbReference type="PANTHER" id="PTHR30036:SF1">
    <property type="entry name" value="D-XYLOSE-BINDING PERIPLASMIC PROTEIN"/>
    <property type="match status" value="1"/>
</dbReference>
<evidence type="ECO:0000259" key="4">
    <source>
        <dbReference type="Pfam" id="PF13407"/>
    </source>
</evidence>
<dbReference type="InterPro" id="IPR049784">
    <property type="entry name" value="ChvE-like"/>
</dbReference>
<dbReference type="Proteomes" id="UP001500506">
    <property type="component" value="Unassembled WGS sequence"/>
</dbReference>
<keyword evidence="6" id="KW-1185">Reference proteome</keyword>
<name>A0ABN2KV97_9MICO</name>
<evidence type="ECO:0000256" key="2">
    <source>
        <dbReference type="ARBA" id="ARBA00022729"/>
    </source>
</evidence>
<proteinExistence type="predicted"/>
<dbReference type="SUPFAM" id="SSF53822">
    <property type="entry name" value="Periplasmic binding protein-like I"/>
    <property type="match status" value="1"/>
</dbReference>
<comment type="caution">
    <text evidence="5">The sequence shown here is derived from an EMBL/GenBank/DDBJ whole genome shotgun (WGS) entry which is preliminary data.</text>
</comment>